<dbReference type="PROSITE" id="PS51257">
    <property type="entry name" value="PROKAR_LIPOPROTEIN"/>
    <property type="match status" value="1"/>
</dbReference>
<protein>
    <submittedName>
        <fullName evidence="2">Uncharacterized protein</fullName>
    </submittedName>
</protein>
<proteinExistence type="predicted"/>
<dbReference type="RefSeq" id="WP_195809751.1">
    <property type="nucleotide sequence ID" value="NZ_CP064795.1"/>
</dbReference>
<accession>A0A7S9DVG3</accession>
<sequence>MKHPIILILTSLLVLTACTGQAQTHPEPVTEQQKDKGMNSVAKQMTGTIVYKNLEGGFYGFISDEGDHYTLRNLAPEYKQNGLKISVKGQVLTNIMTITQFGDVFEVSAAKVVDRSGVKPTKDEM</sequence>
<dbReference type="KEGG" id="smaa:IT774_10505"/>
<keyword evidence="3" id="KW-1185">Reference proteome</keyword>
<feature type="signal peptide" evidence="1">
    <location>
        <begin position="1"/>
        <end position="22"/>
    </location>
</feature>
<evidence type="ECO:0000313" key="3">
    <source>
        <dbReference type="Proteomes" id="UP000595095"/>
    </source>
</evidence>
<gene>
    <name evidence="2" type="ORF">IT774_10505</name>
</gene>
<feature type="chain" id="PRO_5033039628" evidence="1">
    <location>
        <begin position="23"/>
        <end position="125"/>
    </location>
</feature>
<reference evidence="2 3" key="1">
    <citation type="submission" date="2020-11" db="EMBL/GenBank/DDBJ databases">
        <title>Complete genome sequence for Salinimonas sp. strain G2-b.</title>
        <authorList>
            <person name="Park S.-J."/>
        </authorList>
    </citation>
    <scope>NUCLEOTIDE SEQUENCE [LARGE SCALE GENOMIC DNA]</scope>
    <source>
        <strain evidence="2 3">G2-b</strain>
    </source>
</reference>
<dbReference type="AlphaFoldDB" id="A0A7S9DVG3"/>
<evidence type="ECO:0000256" key="1">
    <source>
        <dbReference type="SAM" id="SignalP"/>
    </source>
</evidence>
<organism evidence="2 3">
    <name type="scientific">Salinimonas marina</name>
    <dbReference type="NCBI Taxonomy" id="2785918"/>
    <lineage>
        <taxon>Bacteria</taxon>
        <taxon>Pseudomonadati</taxon>
        <taxon>Pseudomonadota</taxon>
        <taxon>Gammaproteobacteria</taxon>
        <taxon>Alteromonadales</taxon>
        <taxon>Alteromonadaceae</taxon>
        <taxon>Alteromonas/Salinimonas group</taxon>
        <taxon>Salinimonas</taxon>
    </lineage>
</organism>
<name>A0A7S9DVG3_9ALTE</name>
<keyword evidence="1" id="KW-0732">Signal</keyword>
<evidence type="ECO:0000313" key="2">
    <source>
        <dbReference type="EMBL" id="QPG04658.1"/>
    </source>
</evidence>
<dbReference type="EMBL" id="CP064795">
    <property type="protein sequence ID" value="QPG04658.1"/>
    <property type="molecule type" value="Genomic_DNA"/>
</dbReference>
<dbReference type="Proteomes" id="UP000595095">
    <property type="component" value="Chromosome"/>
</dbReference>